<dbReference type="InterPro" id="IPR058960">
    <property type="entry name" value="Ctg-1-like_C"/>
</dbReference>
<accession>A0A183D5Y5</accession>
<proteinExistence type="predicted"/>
<reference evidence="2 3" key="2">
    <citation type="submission" date="2018-11" db="EMBL/GenBank/DDBJ databases">
        <authorList>
            <consortium name="Pathogen Informatics"/>
        </authorList>
    </citation>
    <scope>NUCLEOTIDE SEQUENCE [LARGE SCALE GENOMIC DNA]</scope>
</reference>
<evidence type="ECO:0000313" key="3">
    <source>
        <dbReference type="Proteomes" id="UP000271098"/>
    </source>
</evidence>
<dbReference type="Pfam" id="PF25883">
    <property type="entry name" value="F28H7_8_C"/>
    <property type="match status" value="1"/>
</dbReference>
<dbReference type="EMBL" id="UYRT01007522">
    <property type="protein sequence ID" value="VDK42670.1"/>
    <property type="molecule type" value="Genomic_DNA"/>
</dbReference>
<evidence type="ECO:0000313" key="2">
    <source>
        <dbReference type="EMBL" id="VDK42670.1"/>
    </source>
</evidence>
<evidence type="ECO:0000313" key="4">
    <source>
        <dbReference type="WBParaSite" id="GPUH_0000413301-mRNA-1"/>
    </source>
</evidence>
<name>A0A183D5Y5_9BILA</name>
<gene>
    <name evidence="2" type="ORF">GPUH_LOCUS4126</name>
</gene>
<dbReference type="OrthoDB" id="5845914at2759"/>
<sequence>MVIYASDRKRDRLIIPNESIPEHLYWKPDEAAPAHGDLASLTLIPGRYKIVTIKLHPYTGKTFLSLNRYAERSYTMAIYKSNAFEENEIRGLDDMDEWIPIFLYPAMPTVDLLQRESLGPGTYKFRFGNEQVMNPEEI</sequence>
<dbReference type="Proteomes" id="UP000271098">
    <property type="component" value="Unassembled WGS sequence"/>
</dbReference>
<dbReference type="WBParaSite" id="GPUH_0000413301-mRNA-1">
    <property type="protein sequence ID" value="GPUH_0000413301-mRNA-1"/>
    <property type="gene ID" value="GPUH_0000413301"/>
</dbReference>
<feature type="domain" description="Ctg-1-like C-terminal" evidence="1">
    <location>
        <begin position="24"/>
        <end position="131"/>
    </location>
</feature>
<evidence type="ECO:0000259" key="1">
    <source>
        <dbReference type="Pfam" id="PF25883"/>
    </source>
</evidence>
<protein>
    <submittedName>
        <fullName evidence="4">DUF4912 domain-containing protein</fullName>
    </submittedName>
</protein>
<reference evidence="4" key="1">
    <citation type="submission" date="2016-06" db="UniProtKB">
        <authorList>
            <consortium name="WormBaseParasite"/>
        </authorList>
    </citation>
    <scope>IDENTIFICATION</scope>
</reference>
<dbReference type="AlphaFoldDB" id="A0A183D5Y5"/>
<keyword evidence="3" id="KW-1185">Reference proteome</keyword>
<organism evidence="4">
    <name type="scientific">Gongylonema pulchrum</name>
    <dbReference type="NCBI Taxonomy" id="637853"/>
    <lineage>
        <taxon>Eukaryota</taxon>
        <taxon>Metazoa</taxon>
        <taxon>Ecdysozoa</taxon>
        <taxon>Nematoda</taxon>
        <taxon>Chromadorea</taxon>
        <taxon>Rhabditida</taxon>
        <taxon>Spirurina</taxon>
        <taxon>Spiruromorpha</taxon>
        <taxon>Spiruroidea</taxon>
        <taxon>Gongylonematidae</taxon>
        <taxon>Gongylonema</taxon>
    </lineage>
</organism>